<evidence type="ECO:0000259" key="7">
    <source>
        <dbReference type="PROSITE" id="PS51163"/>
    </source>
</evidence>
<dbReference type="PROSITE" id="PS51163">
    <property type="entry name" value="YRDC"/>
    <property type="match status" value="1"/>
</dbReference>
<evidence type="ECO:0000256" key="5">
    <source>
        <dbReference type="ARBA" id="ARBA00022679"/>
    </source>
</evidence>
<dbReference type="GO" id="GO:0006450">
    <property type="term" value="P:regulation of translational fidelity"/>
    <property type="evidence" value="ECO:0007669"/>
    <property type="project" value="TreeGrafter"/>
</dbReference>
<dbReference type="EMBL" id="AUZY01002833">
    <property type="protein sequence ID" value="EQD71306.1"/>
    <property type="molecule type" value="Genomic_DNA"/>
</dbReference>
<name>T1BEE9_9ZZZZ</name>
<organism evidence="8">
    <name type="scientific">mine drainage metagenome</name>
    <dbReference type="NCBI Taxonomy" id="410659"/>
    <lineage>
        <taxon>unclassified sequences</taxon>
        <taxon>metagenomes</taxon>
        <taxon>ecological metagenomes</taxon>
    </lineage>
</organism>
<evidence type="ECO:0000256" key="1">
    <source>
        <dbReference type="ARBA" id="ARBA00004496"/>
    </source>
</evidence>
<dbReference type="PANTHER" id="PTHR17490">
    <property type="entry name" value="SUA5"/>
    <property type="match status" value="1"/>
</dbReference>
<evidence type="ECO:0000256" key="4">
    <source>
        <dbReference type="ARBA" id="ARBA00022490"/>
    </source>
</evidence>
<evidence type="ECO:0000313" key="8">
    <source>
        <dbReference type="EMBL" id="EQD71306.1"/>
    </source>
</evidence>
<dbReference type="GO" id="GO:0005737">
    <property type="term" value="C:cytoplasm"/>
    <property type="evidence" value="ECO:0007669"/>
    <property type="project" value="UniProtKB-SubCell"/>
</dbReference>
<accession>T1BEE9</accession>
<comment type="subcellular location">
    <subcellularLocation>
        <location evidence="1">Cytoplasm</location>
    </subcellularLocation>
</comment>
<gene>
    <name evidence="8" type="ORF">B1B_04534</name>
</gene>
<dbReference type="AlphaFoldDB" id="T1BEE9"/>
<evidence type="ECO:0000256" key="2">
    <source>
        <dbReference type="ARBA" id="ARBA00007663"/>
    </source>
</evidence>
<reference evidence="8" key="1">
    <citation type="submission" date="2013-08" db="EMBL/GenBank/DDBJ databases">
        <authorList>
            <person name="Mendez C."/>
            <person name="Richter M."/>
            <person name="Ferrer M."/>
            <person name="Sanchez J."/>
        </authorList>
    </citation>
    <scope>NUCLEOTIDE SEQUENCE</scope>
</reference>
<comment type="similarity">
    <text evidence="2">Belongs to the SUA5 family.</text>
</comment>
<comment type="caution">
    <text evidence="8">The sequence shown here is derived from an EMBL/GenBank/DDBJ whole genome shotgun (WGS) entry which is preliminary data.</text>
</comment>
<evidence type="ECO:0000256" key="6">
    <source>
        <dbReference type="ARBA" id="ARBA00048366"/>
    </source>
</evidence>
<dbReference type="NCBIfam" id="TIGR00057">
    <property type="entry name" value="L-threonylcarbamoyladenylate synthase"/>
    <property type="match status" value="1"/>
</dbReference>
<keyword evidence="5" id="KW-0808">Transferase</keyword>
<keyword evidence="4" id="KW-0963">Cytoplasm</keyword>
<feature type="domain" description="YrdC-like" evidence="7">
    <location>
        <begin position="9"/>
        <end position="195"/>
    </location>
</feature>
<evidence type="ECO:0000256" key="3">
    <source>
        <dbReference type="ARBA" id="ARBA00012584"/>
    </source>
</evidence>
<dbReference type="InterPro" id="IPR050156">
    <property type="entry name" value="TC-AMP_synthase_SUA5"/>
</dbReference>
<dbReference type="EC" id="2.7.7.87" evidence="3"/>
<dbReference type="PANTHER" id="PTHR17490:SF18">
    <property type="entry name" value="THREONYLCARBAMOYL-AMP SYNTHASE"/>
    <property type="match status" value="1"/>
</dbReference>
<dbReference type="InterPro" id="IPR006070">
    <property type="entry name" value="Sua5-like_dom"/>
</dbReference>
<proteinExistence type="inferred from homology"/>
<dbReference type="GO" id="GO:0061710">
    <property type="term" value="F:L-threonylcarbamoyladenylate synthase"/>
    <property type="evidence" value="ECO:0007669"/>
    <property type="project" value="UniProtKB-EC"/>
</dbReference>
<dbReference type="Gene3D" id="3.90.870.10">
    <property type="entry name" value="DHBP synthase"/>
    <property type="match status" value="1"/>
</dbReference>
<dbReference type="GO" id="GO:0000049">
    <property type="term" value="F:tRNA binding"/>
    <property type="evidence" value="ECO:0007669"/>
    <property type="project" value="TreeGrafter"/>
</dbReference>
<protein>
    <recommendedName>
        <fullName evidence="3">L-threonylcarbamoyladenylate synthase</fullName>
        <ecNumber evidence="3">2.7.7.87</ecNumber>
    </recommendedName>
</protein>
<sequence length="195" mass="20966">MPQRARAGRTPWDEGVRAVRSGAVVCYPTDTLWGLGADPSRPEALRLLAEIKERPAGMPVSVAFSSLEELEPWVLLSPRDRGLLRTYLPGPYTFLLRASPRARRRWAPAVLGPGGRLGIRVPDHPGARAFLAATGPLTSTSANRHGDPPVRDVNEARSTFGSRVSAYVAAPPGPRGEPSTVVDLVGPSPRAVRRV</sequence>
<dbReference type="GO" id="GO:0003725">
    <property type="term" value="F:double-stranded RNA binding"/>
    <property type="evidence" value="ECO:0007669"/>
    <property type="project" value="InterPro"/>
</dbReference>
<dbReference type="Pfam" id="PF01300">
    <property type="entry name" value="Sua5_yciO_yrdC"/>
    <property type="match status" value="1"/>
</dbReference>
<dbReference type="SUPFAM" id="SSF55821">
    <property type="entry name" value="YrdC/RibB"/>
    <property type="match status" value="1"/>
</dbReference>
<reference evidence="8" key="2">
    <citation type="journal article" date="2014" name="ISME J.">
        <title>Microbial stratification in low pH oxic and suboxic macroscopic growths along an acid mine drainage.</title>
        <authorList>
            <person name="Mendez-Garcia C."/>
            <person name="Mesa V."/>
            <person name="Sprenger R.R."/>
            <person name="Richter M."/>
            <person name="Diez M.S."/>
            <person name="Solano J."/>
            <person name="Bargiela R."/>
            <person name="Golyshina O.V."/>
            <person name="Manteca A."/>
            <person name="Ramos J.L."/>
            <person name="Gallego J.R."/>
            <person name="Llorente I."/>
            <person name="Martins Dos Santos V.A."/>
            <person name="Jensen O.N."/>
            <person name="Pelaez A.I."/>
            <person name="Sanchez J."/>
            <person name="Ferrer M."/>
        </authorList>
    </citation>
    <scope>NUCLEOTIDE SEQUENCE</scope>
</reference>
<comment type="catalytic activity">
    <reaction evidence="6">
        <text>L-threonine + hydrogencarbonate + ATP = L-threonylcarbamoyladenylate + diphosphate + H2O</text>
        <dbReference type="Rhea" id="RHEA:36407"/>
        <dbReference type="ChEBI" id="CHEBI:15377"/>
        <dbReference type="ChEBI" id="CHEBI:17544"/>
        <dbReference type="ChEBI" id="CHEBI:30616"/>
        <dbReference type="ChEBI" id="CHEBI:33019"/>
        <dbReference type="ChEBI" id="CHEBI:57926"/>
        <dbReference type="ChEBI" id="CHEBI:73682"/>
        <dbReference type="EC" id="2.7.7.87"/>
    </reaction>
</comment>
<dbReference type="InterPro" id="IPR017945">
    <property type="entry name" value="DHBP_synth_RibB-like_a/b_dom"/>
</dbReference>